<reference evidence="2 3" key="1">
    <citation type="submission" date="2019-09" db="EMBL/GenBank/DDBJ databases">
        <title>Taxonomy of Antarctic Massilia spp.: description of Massilia rubra sp. nov., Massilia aquatica sp. nov., Massilia mucilaginosa sp. nov., Massilia frigida sp. nov. isolated from streams, lakes and regoliths.</title>
        <authorList>
            <person name="Holochova P."/>
            <person name="Sedlacek I."/>
            <person name="Kralova S."/>
            <person name="Maslanova I."/>
            <person name="Busse H.-J."/>
            <person name="Stankova E."/>
            <person name="Vrbovska V."/>
            <person name="Kovarovic V."/>
            <person name="Bartak M."/>
            <person name="Svec P."/>
            <person name="Pantucek R."/>
        </authorList>
    </citation>
    <scope>NUCLEOTIDE SEQUENCE [LARGE SCALE GENOMIC DNA]</scope>
    <source>
        <strain evidence="2 3">CCM 8693</strain>
    </source>
</reference>
<evidence type="ECO:0000313" key="2">
    <source>
        <dbReference type="EMBL" id="NHZ39556.1"/>
    </source>
</evidence>
<accession>A0ABX0M5W4</accession>
<dbReference type="EMBL" id="VVIW01000002">
    <property type="protein sequence ID" value="NHZ39556.1"/>
    <property type="molecule type" value="Genomic_DNA"/>
</dbReference>
<organism evidence="2 3">
    <name type="scientific">Massilia aquatica</name>
    <dbReference type="NCBI Taxonomy" id="2609000"/>
    <lineage>
        <taxon>Bacteria</taxon>
        <taxon>Pseudomonadati</taxon>
        <taxon>Pseudomonadota</taxon>
        <taxon>Betaproteobacteria</taxon>
        <taxon>Burkholderiales</taxon>
        <taxon>Oxalobacteraceae</taxon>
        <taxon>Telluria group</taxon>
        <taxon>Massilia</taxon>
    </lineage>
</organism>
<dbReference type="Proteomes" id="UP000819052">
    <property type="component" value="Unassembled WGS sequence"/>
</dbReference>
<evidence type="ECO:0000256" key="1">
    <source>
        <dbReference type="SAM" id="SignalP"/>
    </source>
</evidence>
<feature type="chain" id="PRO_5046521444" evidence="1">
    <location>
        <begin position="48"/>
        <end position="227"/>
    </location>
</feature>
<keyword evidence="3" id="KW-1185">Reference proteome</keyword>
<feature type="signal peptide" evidence="1">
    <location>
        <begin position="1"/>
        <end position="47"/>
    </location>
</feature>
<name>A0ABX0M5W4_9BURK</name>
<dbReference type="InterPro" id="IPR018247">
    <property type="entry name" value="EF_Hand_1_Ca_BS"/>
</dbReference>
<keyword evidence="1" id="KW-0732">Signal</keyword>
<proteinExistence type="predicted"/>
<sequence length="227" mass="24225">MASLAPISCRVRLDNAVFTRLIQGATMLKKAIACALLLGAAMGGAHAAEQTWKLTWTGFDQIDGGWWGKAPAVWNPNKTLSTEFTGSDLNGNGMLELPELSRLSINTGNGAWNALACLGTSECKGEFEFGPNNILDIHLKQFWSTEYTYSEAWFHVGNTFGSRYTSTGSIQSEVNYVWTPATTLVVVAPAVPEPAEWAMFGAGAAVLGAAVRRRRKLGHAGATGAVG</sequence>
<dbReference type="InterPro" id="IPR013424">
    <property type="entry name" value="Ice-binding_C"/>
</dbReference>
<comment type="caution">
    <text evidence="2">The sequence shown here is derived from an EMBL/GenBank/DDBJ whole genome shotgun (WGS) entry which is preliminary data.</text>
</comment>
<dbReference type="PROSITE" id="PS00018">
    <property type="entry name" value="EF_HAND_1"/>
    <property type="match status" value="1"/>
</dbReference>
<protein>
    <submittedName>
        <fullName evidence="2">PEP-CTERM sorting domain-containing protein</fullName>
    </submittedName>
</protein>
<evidence type="ECO:0000313" key="3">
    <source>
        <dbReference type="Proteomes" id="UP000819052"/>
    </source>
</evidence>
<gene>
    <name evidence="2" type="ORF">F1609_05140</name>
</gene>
<dbReference type="NCBIfam" id="TIGR02595">
    <property type="entry name" value="PEP_CTERM"/>
    <property type="match status" value="1"/>
</dbReference>